<keyword evidence="2" id="KW-1133">Transmembrane helix</keyword>
<reference evidence="4 5" key="1">
    <citation type="submission" date="2019-02" db="EMBL/GenBank/DDBJ databases">
        <title>Deep-cultivation of Planctomycetes and their phenomic and genomic characterization uncovers novel biology.</title>
        <authorList>
            <person name="Wiegand S."/>
            <person name="Jogler M."/>
            <person name="Boedeker C."/>
            <person name="Pinto D."/>
            <person name="Vollmers J."/>
            <person name="Rivas-Marin E."/>
            <person name="Kohn T."/>
            <person name="Peeters S.H."/>
            <person name="Heuer A."/>
            <person name="Rast P."/>
            <person name="Oberbeckmann S."/>
            <person name="Bunk B."/>
            <person name="Jeske O."/>
            <person name="Meyerdierks A."/>
            <person name="Storesund J.E."/>
            <person name="Kallscheuer N."/>
            <person name="Luecker S."/>
            <person name="Lage O.M."/>
            <person name="Pohl T."/>
            <person name="Merkel B.J."/>
            <person name="Hornburger P."/>
            <person name="Mueller R.-W."/>
            <person name="Bruemmer F."/>
            <person name="Labrenz M."/>
            <person name="Spormann A.M."/>
            <person name="Op den Camp H."/>
            <person name="Overmann J."/>
            <person name="Amann R."/>
            <person name="Jetten M.S.M."/>
            <person name="Mascher T."/>
            <person name="Medema M.H."/>
            <person name="Devos D.P."/>
            <person name="Kaster A.-K."/>
            <person name="Ovreas L."/>
            <person name="Rohde M."/>
            <person name="Galperin M.Y."/>
            <person name="Jogler C."/>
        </authorList>
    </citation>
    <scope>NUCLEOTIDE SEQUENCE [LARGE SCALE GENOMIC DNA]</scope>
    <source>
        <strain evidence="4 5">EC9</strain>
    </source>
</reference>
<dbReference type="AlphaFoldDB" id="A0A517LXD8"/>
<evidence type="ECO:0000256" key="2">
    <source>
        <dbReference type="SAM" id="Phobius"/>
    </source>
</evidence>
<dbReference type="Proteomes" id="UP000319557">
    <property type="component" value="Chromosome"/>
</dbReference>
<keyword evidence="1" id="KW-0802">TPR repeat</keyword>
<accession>A0A517LXD8</accession>
<keyword evidence="2" id="KW-0812">Transmembrane</keyword>
<dbReference type="Gene3D" id="1.25.40.10">
    <property type="entry name" value="Tetratricopeptide repeat domain"/>
    <property type="match status" value="1"/>
</dbReference>
<keyword evidence="5" id="KW-1185">Reference proteome</keyword>
<proteinExistence type="predicted"/>
<dbReference type="KEGG" id="ruv:EC9_14790"/>
<dbReference type="PROSITE" id="PS50005">
    <property type="entry name" value="TPR"/>
    <property type="match status" value="1"/>
</dbReference>
<dbReference type="InterPro" id="IPR019734">
    <property type="entry name" value="TPR_rpt"/>
</dbReference>
<organism evidence="4 5">
    <name type="scientific">Rosistilla ulvae</name>
    <dbReference type="NCBI Taxonomy" id="1930277"/>
    <lineage>
        <taxon>Bacteria</taxon>
        <taxon>Pseudomonadati</taxon>
        <taxon>Planctomycetota</taxon>
        <taxon>Planctomycetia</taxon>
        <taxon>Pirellulales</taxon>
        <taxon>Pirellulaceae</taxon>
        <taxon>Rosistilla</taxon>
    </lineage>
</organism>
<evidence type="ECO:0000256" key="3">
    <source>
        <dbReference type="SAM" id="SignalP"/>
    </source>
</evidence>
<dbReference type="EMBL" id="CP036261">
    <property type="protein sequence ID" value="QDS87301.1"/>
    <property type="molecule type" value="Genomic_DNA"/>
</dbReference>
<feature type="transmembrane region" description="Helical" evidence="2">
    <location>
        <begin position="149"/>
        <end position="168"/>
    </location>
</feature>
<name>A0A517LXD8_9BACT</name>
<dbReference type="SUPFAM" id="SSF48452">
    <property type="entry name" value="TPR-like"/>
    <property type="match status" value="1"/>
</dbReference>
<feature type="transmembrane region" description="Helical" evidence="2">
    <location>
        <begin position="175"/>
        <end position="195"/>
    </location>
</feature>
<feature type="repeat" description="TPR" evidence="1">
    <location>
        <begin position="69"/>
        <end position="102"/>
    </location>
</feature>
<gene>
    <name evidence="4" type="ORF">EC9_14790</name>
</gene>
<evidence type="ECO:0008006" key="6">
    <source>
        <dbReference type="Google" id="ProtNLM"/>
    </source>
</evidence>
<evidence type="ECO:0000313" key="4">
    <source>
        <dbReference type="EMBL" id="QDS87301.1"/>
    </source>
</evidence>
<evidence type="ECO:0000313" key="5">
    <source>
        <dbReference type="Proteomes" id="UP000319557"/>
    </source>
</evidence>
<sequence length="268" mass="28577" precursor="true">MNNLSKILICAVCWASNAVASSPAELLDQAIDAYDAGFAAVDRDQRLRQFRRAELLFDQAAQASDWGNASLCVNLGNAALGAQRVGPAIVAFHRALAIDPGNRQARQNLEHARTLLPDWVPRPDAAATGIGSLIGSLFGASTQRSTDRLFVIAAVAFLVAALLLAVAIRTDRKGLRNLGALIAALWIAVLGVAIWKVQLATPPLAVVILPDTIARAADSINSPARLPEPLPSGAEVQVMEDRSDWLRVRLFDGRDAWLPASSVTRLPG</sequence>
<protein>
    <recommendedName>
        <fullName evidence="6">Tetratricopeptide repeat protein</fullName>
    </recommendedName>
</protein>
<feature type="signal peptide" evidence="3">
    <location>
        <begin position="1"/>
        <end position="20"/>
    </location>
</feature>
<dbReference type="InterPro" id="IPR011990">
    <property type="entry name" value="TPR-like_helical_dom_sf"/>
</dbReference>
<keyword evidence="2" id="KW-0472">Membrane</keyword>
<dbReference type="OrthoDB" id="223932at2"/>
<feature type="chain" id="PRO_5022145873" description="Tetratricopeptide repeat protein" evidence="3">
    <location>
        <begin position="21"/>
        <end position="268"/>
    </location>
</feature>
<dbReference type="RefSeq" id="WP_145343579.1">
    <property type="nucleotide sequence ID" value="NZ_CP036261.1"/>
</dbReference>
<evidence type="ECO:0000256" key="1">
    <source>
        <dbReference type="PROSITE-ProRule" id="PRU00339"/>
    </source>
</evidence>
<keyword evidence="3" id="KW-0732">Signal</keyword>